<accession>A0A2L2Y0I6</accession>
<dbReference type="EMBL" id="IAAA01007832">
    <property type="protein sequence ID" value="LAA01721.1"/>
    <property type="molecule type" value="mRNA"/>
</dbReference>
<evidence type="ECO:0000313" key="2">
    <source>
        <dbReference type="EMBL" id="LAA01719.1"/>
    </source>
</evidence>
<feature type="region of interest" description="Disordered" evidence="1">
    <location>
        <begin position="311"/>
        <end position="330"/>
    </location>
</feature>
<evidence type="ECO:0000256" key="1">
    <source>
        <dbReference type="SAM" id="MobiDB-lite"/>
    </source>
</evidence>
<organism evidence="2">
    <name type="scientific">Parasteatoda tepidariorum</name>
    <name type="common">Common house spider</name>
    <name type="synonym">Achaearanea tepidariorum</name>
    <dbReference type="NCBI Taxonomy" id="114398"/>
    <lineage>
        <taxon>Eukaryota</taxon>
        <taxon>Metazoa</taxon>
        <taxon>Ecdysozoa</taxon>
        <taxon>Arthropoda</taxon>
        <taxon>Chelicerata</taxon>
        <taxon>Arachnida</taxon>
        <taxon>Araneae</taxon>
        <taxon>Araneomorphae</taxon>
        <taxon>Entelegynae</taxon>
        <taxon>Araneoidea</taxon>
        <taxon>Theridiidae</taxon>
        <taxon>Parasteatoda</taxon>
    </lineage>
</organism>
<protein>
    <submittedName>
        <fullName evidence="2">Uncharacterized protein</fullName>
    </submittedName>
</protein>
<name>A0A2L2Y0I6_PARTP</name>
<dbReference type="EMBL" id="IAAA01007831">
    <property type="protein sequence ID" value="LAA01719.1"/>
    <property type="molecule type" value="mRNA"/>
</dbReference>
<dbReference type="AlphaFoldDB" id="A0A2L2Y0I6"/>
<sequence>MSFFGKHPPLNALSNFDIELQYFYNELLSVMLKNEKLKKTVLKSLDKDRIRHIQKISSKVSLQYTAYIFRYGPCYTSALANYMLRMVKENPFIFRDALWKRSVNICCFGNATVIEIVAICKIFSLAQDGFWECTRKPLTINVTVVGKTLHHTRATTHTLKLLLKMNNILDTSKMLISVHHLNANPAKLLKSSLVKALREADLVTMVKYVSTIRVGTVMEQFIWEVADNMKIGGTLFFLDIVMIQQFKLLQKVLVPSNDFENIYGPSNIEPFCLSIKSVQKSVELFWSRFQGNICLTGSIVNSCAWRKSESIPTEKETGQTKKNSKLSRKTMTERARKTKQEWCENVQKSQKALLDYHRQVRHIIPNENKRRKNNQEDDSCFFLDYPNYDENILFKSKSKSRRIYLDESADFSVA</sequence>
<proteinExistence type="evidence at transcript level"/>
<dbReference type="OrthoDB" id="6418380at2759"/>
<reference evidence="2" key="1">
    <citation type="journal article" date="2016" name="Mol. Ecol. Resour.">
        <title>Evaluation of the impact of RNA preservation methods of spiders for de novo transcriptome assembly.</title>
        <authorList>
            <person name="Kono N."/>
            <person name="Nakamura H."/>
            <person name="Ito Y."/>
            <person name="Tomita M."/>
            <person name="Arakawa K."/>
        </authorList>
    </citation>
    <scope>NUCLEOTIDE SEQUENCE</scope>
    <source>
        <tissue evidence="2">Whole body</tissue>
    </source>
</reference>